<dbReference type="InterPro" id="IPR021109">
    <property type="entry name" value="Peptidase_aspartic_dom_sf"/>
</dbReference>
<evidence type="ECO:0000256" key="1">
    <source>
        <dbReference type="SAM" id="SignalP"/>
    </source>
</evidence>
<gene>
    <name evidence="2" type="ORF">GCM10011511_28690</name>
</gene>
<dbReference type="Pfam" id="PF13650">
    <property type="entry name" value="Asp_protease_2"/>
    <property type="match status" value="1"/>
</dbReference>
<proteinExistence type="predicted"/>
<evidence type="ECO:0000313" key="2">
    <source>
        <dbReference type="EMBL" id="GGB03664.1"/>
    </source>
</evidence>
<protein>
    <recommendedName>
        <fullName evidence="4">Peptidase A2 domain-containing protein</fullName>
    </recommendedName>
</protein>
<dbReference type="EMBL" id="BMJC01000003">
    <property type="protein sequence ID" value="GGB03664.1"/>
    <property type="molecule type" value="Genomic_DNA"/>
</dbReference>
<accession>A0A8J2UDR6</accession>
<reference evidence="2" key="1">
    <citation type="journal article" date="2014" name="Int. J. Syst. Evol. Microbiol.">
        <title>Complete genome sequence of Corynebacterium casei LMG S-19264T (=DSM 44701T), isolated from a smear-ripened cheese.</title>
        <authorList>
            <consortium name="US DOE Joint Genome Institute (JGI-PGF)"/>
            <person name="Walter F."/>
            <person name="Albersmeier A."/>
            <person name="Kalinowski J."/>
            <person name="Ruckert C."/>
        </authorList>
    </citation>
    <scope>NUCLEOTIDE SEQUENCE</scope>
    <source>
        <strain evidence="2">CGMCC 1.15448</strain>
    </source>
</reference>
<sequence>MPAISTKACLFLCLLPLFFGCLTSTTPEKEKLAQTLLENKEYFKLRTLLASDPDRLSGQNRTWFLAFVDNAFNKNEASNKDIATLLDVYGAQLTDSAKATLLQLQQDNDFKTFQYAHAAGTDKMLLGRYRSVIDSTTADEIANKSLIDSGLASIPAQQTSISGNTTIPWQKDKVGLIEIPVRIHDSVVSSIFDTRANISSISATYAKKLGIRLLNVTYREGSGATGNTFKVGLGVADSLWLGGILVQHVVFQVMPDEVLYIAPIDFRMNLIVGYPVIAQLREVHIQKSGSLLIPAQPAAGKLRNLGMDGLDPIVSCVVGADTLIFQFDTGASATDFYENYFRRFEKVVRQEGVADSVQSGGAGGMIRQNIFWLKDVHITVGSKTLVLKKVSVQQQPIGHIRQKFYGNMGQDIMAPFDETILNFESMYLDFK</sequence>
<comment type="caution">
    <text evidence="2">The sequence shown here is derived from an EMBL/GenBank/DDBJ whole genome shotgun (WGS) entry which is preliminary data.</text>
</comment>
<dbReference type="RefSeq" id="WP_188932796.1">
    <property type="nucleotide sequence ID" value="NZ_BMJC01000003.1"/>
</dbReference>
<feature type="signal peptide" evidence="1">
    <location>
        <begin position="1"/>
        <end position="23"/>
    </location>
</feature>
<dbReference type="Gene3D" id="2.40.70.10">
    <property type="entry name" value="Acid Proteases"/>
    <property type="match status" value="1"/>
</dbReference>
<feature type="chain" id="PRO_5035327435" description="Peptidase A2 domain-containing protein" evidence="1">
    <location>
        <begin position="24"/>
        <end position="431"/>
    </location>
</feature>
<evidence type="ECO:0008006" key="4">
    <source>
        <dbReference type="Google" id="ProtNLM"/>
    </source>
</evidence>
<keyword evidence="3" id="KW-1185">Reference proteome</keyword>
<dbReference type="Proteomes" id="UP000607559">
    <property type="component" value="Unassembled WGS sequence"/>
</dbReference>
<reference evidence="2" key="2">
    <citation type="submission" date="2020-09" db="EMBL/GenBank/DDBJ databases">
        <authorList>
            <person name="Sun Q."/>
            <person name="Zhou Y."/>
        </authorList>
    </citation>
    <scope>NUCLEOTIDE SEQUENCE</scope>
    <source>
        <strain evidence="2">CGMCC 1.15448</strain>
    </source>
</reference>
<keyword evidence="1" id="KW-0732">Signal</keyword>
<name>A0A8J2UDR6_9BACT</name>
<evidence type="ECO:0000313" key="3">
    <source>
        <dbReference type="Proteomes" id="UP000607559"/>
    </source>
</evidence>
<dbReference type="SUPFAM" id="SSF50630">
    <property type="entry name" value="Acid proteases"/>
    <property type="match status" value="1"/>
</dbReference>
<organism evidence="2 3">
    <name type="scientific">Puia dinghuensis</name>
    <dbReference type="NCBI Taxonomy" id="1792502"/>
    <lineage>
        <taxon>Bacteria</taxon>
        <taxon>Pseudomonadati</taxon>
        <taxon>Bacteroidota</taxon>
        <taxon>Chitinophagia</taxon>
        <taxon>Chitinophagales</taxon>
        <taxon>Chitinophagaceae</taxon>
        <taxon>Puia</taxon>
    </lineage>
</organism>
<dbReference type="AlphaFoldDB" id="A0A8J2UDR6"/>
<dbReference type="PROSITE" id="PS51257">
    <property type="entry name" value="PROKAR_LIPOPROTEIN"/>
    <property type="match status" value="1"/>
</dbReference>